<keyword evidence="2" id="KW-0472">Membrane</keyword>
<dbReference type="InParanoid" id="A0A543APN3"/>
<evidence type="ECO:0000256" key="1">
    <source>
        <dbReference type="SAM" id="MobiDB-lite"/>
    </source>
</evidence>
<feature type="transmembrane region" description="Helical" evidence="2">
    <location>
        <begin position="12"/>
        <end position="35"/>
    </location>
</feature>
<keyword evidence="4" id="KW-1185">Reference proteome</keyword>
<protein>
    <submittedName>
        <fullName evidence="3">Uncharacterized protein</fullName>
    </submittedName>
</protein>
<proteinExistence type="predicted"/>
<dbReference type="EMBL" id="VFOW01000001">
    <property type="protein sequence ID" value="TQL74534.1"/>
    <property type="molecule type" value="Genomic_DNA"/>
</dbReference>
<name>A0A543APN3_9ACTN</name>
<keyword evidence="2" id="KW-0812">Transmembrane</keyword>
<organism evidence="3 4">
    <name type="scientific">Stackebrandtia endophytica</name>
    <dbReference type="NCBI Taxonomy" id="1496996"/>
    <lineage>
        <taxon>Bacteria</taxon>
        <taxon>Bacillati</taxon>
        <taxon>Actinomycetota</taxon>
        <taxon>Actinomycetes</taxon>
        <taxon>Glycomycetales</taxon>
        <taxon>Glycomycetaceae</taxon>
        <taxon>Stackebrandtia</taxon>
    </lineage>
</organism>
<gene>
    <name evidence="3" type="ORF">FB566_0017</name>
</gene>
<keyword evidence="2" id="KW-1133">Transmembrane helix</keyword>
<sequence>MASRFKRRESLSPLHIAGWLFADLAVILMVIFLAVGTDHPVEANAEPDPIPSATPEPSEEPEDTGMSVDPIITTLTTNTSKLRDGDGKALKKLLLKEFGDLETDGEHAAVVLTFGGTHDANVGADIAAHANKVMRSALPDFMELVSSKGTRNYWDGKLDADEIRFEVFLHVKDA</sequence>
<feature type="region of interest" description="Disordered" evidence="1">
    <location>
        <begin position="43"/>
        <end position="68"/>
    </location>
</feature>
<reference evidence="3 4" key="1">
    <citation type="submission" date="2019-06" db="EMBL/GenBank/DDBJ databases">
        <title>Sequencing the genomes of 1000 actinobacteria strains.</title>
        <authorList>
            <person name="Klenk H.-P."/>
        </authorList>
    </citation>
    <scope>NUCLEOTIDE SEQUENCE [LARGE SCALE GENOMIC DNA]</scope>
    <source>
        <strain evidence="3 4">DSM 45928</strain>
    </source>
</reference>
<dbReference type="Proteomes" id="UP000317043">
    <property type="component" value="Unassembled WGS sequence"/>
</dbReference>
<dbReference type="AlphaFoldDB" id="A0A543APN3"/>
<accession>A0A543APN3</accession>
<evidence type="ECO:0000256" key="2">
    <source>
        <dbReference type="SAM" id="Phobius"/>
    </source>
</evidence>
<evidence type="ECO:0000313" key="3">
    <source>
        <dbReference type="EMBL" id="TQL74534.1"/>
    </source>
</evidence>
<comment type="caution">
    <text evidence="3">The sequence shown here is derived from an EMBL/GenBank/DDBJ whole genome shotgun (WGS) entry which is preliminary data.</text>
</comment>
<evidence type="ECO:0000313" key="4">
    <source>
        <dbReference type="Proteomes" id="UP000317043"/>
    </source>
</evidence>